<evidence type="ECO:0000313" key="2">
    <source>
        <dbReference type="Proteomes" id="UP001597525"/>
    </source>
</evidence>
<accession>A0ABW6BF82</accession>
<organism evidence="1 2">
    <name type="scientific">Sphingobacterium bambusae</name>
    <dbReference type="NCBI Taxonomy" id="662858"/>
    <lineage>
        <taxon>Bacteria</taxon>
        <taxon>Pseudomonadati</taxon>
        <taxon>Bacteroidota</taxon>
        <taxon>Sphingobacteriia</taxon>
        <taxon>Sphingobacteriales</taxon>
        <taxon>Sphingobacteriaceae</taxon>
        <taxon>Sphingobacterium</taxon>
    </lineage>
</organism>
<dbReference type="EMBL" id="JBHUPB010000005">
    <property type="protein sequence ID" value="MFD2967248.1"/>
    <property type="molecule type" value="Genomic_DNA"/>
</dbReference>
<gene>
    <name evidence="1" type="ORF">ACFS7Y_07610</name>
</gene>
<keyword evidence="2" id="KW-1185">Reference proteome</keyword>
<sequence>MRSISEKQHRTLVDGLQNLQEMLLQEKLEGTDSTQEIEESISMLLSTYQKYEHLLAQMTVMTEQYKKIHRHVRAKTLAPVLRALKKKLETESPCYFLVREILYKTKNL</sequence>
<reference evidence="2" key="1">
    <citation type="journal article" date="2019" name="Int. J. Syst. Evol. Microbiol.">
        <title>The Global Catalogue of Microorganisms (GCM) 10K type strain sequencing project: providing services to taxonomists for standard genome sequencing and annotation.</title>
        <authorList>
            <consortium name="The Broad Institute Genomics Platform"/>
            <consortium name="The Broad Institute Genome Sequencing Center for Infectious Disease"/>
            <person name="Wu L."/>
            <person name="Ma J."/>
        </authorList>
    </citation>
    <scope>NUCLEOTIDE SEQUENCE [LARGE SCALE GENOMIC DNA]</scope>
    <source>
        <strain evidence="2">KCTC 22814</strain>
    </source>
</reference>
<protein>
    <submittedName>
        <fullName evidence="1">Uncharacterized protein</fullName>
    </submittedName>
</protein>
<dbReference type="Proteomes" id="UP001597525">
    <property type="component" value="Unassembled WGS sequence"/>
</dbReference>
<name>A0ABW6BF82_9SPHI</name>
<evidence type="ECO:0000313" key="1">
    <source>
        <dbReference type="EMBL" id="MFD2967248.1"/>
    </source>
</evidence>
<dbReference type="RefSeq" id="WP_320185063.1">
    <property type="nucleotide sequence ID" value="NZ_CP138332.1"/>
</dbReference>
<proteinExistence type="predicted"/>
<comment type="caution">
    <text evidence="1">The sequence shown here is derived from an EMBL/GenBank/DDBJ whole genome shotgun (WGS) entry which is preliminary data.</text>
</comment>